<keyword evidence="3" id="KW-1185">Reference proteome</keyword>
<dbReference type="RefSeq" id="WP_014442595.1">
    <property type="nucleotide sequence ID" value="NC_017093.1"/>
</dbReference>
<dbReference type="PATRIC" id="fig|512565.3.peg.2479"/>
<evidence type="ECO:0000259" key="1">
    <source>
        <dbReference type="Pfam" id="PF07883"/>
    </source>
</evidence>
<evidence type="ECO:0000313" key="3">
    <source>
        <dbReference type="Proteomes" id="UP000007882"/>
    </source>
</evidence>
<dbReference type="EMBL" id="AP012319">
    <property type="protein sequence ID" value="BAL87700.1"/>
    <property type="molecule type" value="Genomic_DNA"/>
</dbReference>
<dbReference type="Proteomes" id="UP000007882">
    <property type="component" value="Chromosome"/>
</dbReference>
<dbReference type="HOGENOM" id="CLU_1460473_0_0_11"/>
<dbReference type="InterPro" id="IPR011051">
    <property type="entry name" value="RmlC_Cupin_sf"/>
</dbReference>
<dbReference type="STRING" id="512565.AMIS_24800"/>
<dbReference type="SUPFAM" id="SSF51182">
    <property type="entry name" value="RmlC-like cupins"/>
    <property type="match status" value="1"/>
</dbReference>
<dbReference type="CDD" id="cd02215">
    <property type="entry name" value="cupin_QDO_N_C"/>
    <property type="match status" value="1"/>
</dbReference>
<evidence type="ECO:0000313" key="2">
    <source>
        <dbReference type="EMBL" id="BAL87700.1"/>
    </source>
</evidence>
<dbReference type="InterPro" id="IPR014710">
    <property type="entry name" value="RmlC-like_jellyroll"/>
</dbReference>
<accession>I0H3W3</accession>
<dbReference type="PANTHER" id="PTHR36440:SF1">
    <property type="entry name" value="PUTATIVE (AFU_ORTHOLOGUE AFUA_8G07350)-RELATED"/>
    <property type="match status" value="1"/>
</dbReference>
<reference evidence="2 3" key="1">
    <citation type="submission" date="2012-02" db="EMBL/GenBank/DDBJ databases">
        <title>Complete genome sequence of Actinoplanes missouriensis 431 (= NBRC 102363).</title>
        <authorList>
            <person name="Ohnishi Y."/>
            <person name="Ishikawa J."/>
            <person name="Sekine M."/>
            <person name="Hosoyama A."/>
            <person name="Harada T."/>
            <person name="Narita H."/>
            <person name="Hata T."/>
            <person name="Konno Y."/>
            <person name="Tutikane K."/>
            <person name="Fujita N."/>
            <person name="Horinouchi S."/>
            <person name="Hayakawa M."/>
        </authorList>
    </citation>
    <scope>NUCLEOTIDE SEQUENCE [LARGE SCALE GENOMIC DNA]</scope>
    <source>
        <strain evidence="3">ATCC 14538 / DSM 43046 / CBS 188.64 / JCM 3121 / NBRC 102363 / NCIMB 12654 / NRRL B-3342 / UNCC 431</strain>
    </source>
</reference>
<proteinExistence type="predicted"/>
<organism evidence="2 3">
    <name type="scientific">Actinoplanes missouriensis (strain ATCC 14538 / DSM 43046 / CBS 188.64 / JCM 3121 / NBRC 102363 / NCIMB 12654 / NRRL B-3342 / UNCC 431)</name>
    <dbReference type="NCBI Taxonomy" id="512565"/>
    <lineage>
        <taxon>Bacteria</taxon>
        <taxon>Bacillati</taxon>
        <taxon>Actinomycetota</taxon>
        <taxon>Actinomycetes</taxon>
        <taxon>Micromonosporales</taxon>
        <taxon>Micromonosporaceae</taxon>
        <taxon>Actinoplanes</taxon>
    </lineage>
</organism>
<protein>
    <recommendedName>
        <fullName evidence="1">Cupin type-2 domain-containing protein</fullName>
    </recommendedName>
</protein>
<name>I0H3W3_ACTM4</name>
<dbReference type="PANTHER" id="PTHR36440">
    <property type="entry name" value="PUTATIVE (AFU_ORTHOLOGUE AFUA_8G07350)-RELATED"/>
    <property type="match status" value="1"/>
</dbReference>
<dbReference type="InterPro" id="IPR013096">
    <property type="entry name" value="Cupin_2"/>
</dbReference>
<dbReference type="OrthoDB" id="9090296at2"/>
<gene>
    <name evidence="2" type="ordered locus">AMIS_24800</name>
</gene>
<dbReference type="AlphaFoldDB" id="I0H3W3"/>
<feature type="domain" description="Cupin type-2" evidence="1">
    <location>
        <begin position="58"/>
        <end position="118"/>
    </location>
</feature>
<dbReference type="KEGG" id="ams:AMIS_24800"/>
<sequence>MSIQYLAGDHRALPGSPQPYFLAAGEGEHAKLFADTFTVLLSGDETDGQFGMFTSRCAAGDVIPTHSHADTHETFYIVEGLVRLFVEMPDGQKVNRLLGQGDFGFVPAGAAHAYQVEKPALILGAATGGFERFFQQMGTPVASASNDGEPFVPPFPRMRAAAEAHNMRFIPDAQW</sequence>
<dbReference type="InterPro" id="IPR053146">
    <property type="entry name" value="QDO-like"/>
</dbReference>
<dbReference type="Gene3D" id="2.60.120.10">
    <property type="entry name" value="Jelly Rolls"/>
    <property type="match status" value="1"/>
</dbReference>
<dbReference type="eggNOG" id="COG1917">
    <property type="taxonomic scope" value="Bacteria"/>
</dbReference>
<dbReference type="Pfam" id="PF07883">
    <property type="entry name" value="Cupin_2"/>
    <property type="match status" value="1"/>
</dbReference>